<evidence type="ECO:0000259" key="14">
    <source>
        <dbReference type="PROSITE" id="PS50089"/>
    </source>
</evidence>
<dbReference type="PANTHER" id="PTHR11685">
    <property type="entry name" value="RBR FAMILY RING FINGER AND IBR DOMAIN-CONTAINING"/>
    <property type="match status" value="1"/>
</dbReference>
<evidence type="ECO:0000313" key="16">
    <source>
        <dbReference type="EMBL" id="KAK7251282.1"/>
    </source>
</evidence>
<keyword evidence="10 13" id="KW-0863">Zinc-finger</keyword>
<dbReference type="InterPro" id="IPR031127">
    <property type="entry name" value="E3_UB_ligase_RBR"/>
</dbReference>
<dbReference type="EMBL" id="JAYWIO010000007">
    <property type="protein sequence ID" value="KAK7251282.1"/>
    <property type="molecule type" value="Genomic_DNA"/>
</dbReference>
<dbReference type="InterPro" id="IPR054694">
    <property type="entry name" value="Parkin-like_IBR"/>
</dbReference>
<dbReference type="SMART" id="SM00647">
    <property type="entry name" value="IBR"/>
    <property type="match status" value="2"/>
</dbReference>
<dbReference type="AlphaFoldDB" id="A0AAN9EA14"/>
<evidence type="ECO:0000256" key="13">
    <source>
        <dbReference type="PROSITE-ProRule" id="PRU00175"/>
    </source>
</evidence>
<evidence type="ECO:0000256" key="1">
    <source>
        <dbReference type="ARBA" id="ARBA00001798"/>
    </source>
</evidence>
<accession>A0AAN9EA14</accession>
<comment type="similarity">
    <text evidence="5">Belongs to the RBR family. Ariadne subfamily.</text>
</comment>
<keyword evidence="8" id="KW-0479">Metal-binding</keyword>
<evidence type="ECO:0000259" key="15">
    <source>
        <dbReference type="PROSITE" id="PS51873"/>
    </source>
</evidence>
<evidence type="ECO:0000256" key="3">
    <source>
        <dbReference type="ARBA" id="ARBA00003976"/>
    </source>
</evidence>
<dbReference type="Proteomes" id="UP001372338">
    <property type="component" value="Unassembled WGS sequence"/>
</dbReference>
<name>A0AAN9EA14_CROPI</name>
<dbReference type="GO" id="GO:0016567">
    <property type="term" value="P:protein ubiquitination"/>
    <property type="evidence" value="ECO:0007669"/>
    <property type="project" value="InterPro"/>
</dbReference>
<comment type="pathway">
    <text evidence="4">Protein modification; protein ubiquitination.</text>
</comment>
<evidence type="ECO:0000256" key="11">
    <source>
        <dbReference type="ARBA" id="ARBA00022786"/>
    </source>
</evidence>
<keyword evidence="12" id="KW-0862">Zinc</keyword>
<protein>
    <recommendedName>
        <fullName evidence="6">RBR-type E3 ubiquitin transferase</fullName>
        <ecNumber evidence="6">2.3.2.31</ecNumber>
    </recommendedName>
</protein>
<keyword evidence="17" id="KW-1185">Reference proteome</keyword>
<organism evidence="16 17">
    <name type="scientific">Crotalaria pallida</name>
    <name type="common">Smooth rattlebox</name>
    <name type="synonym">Crotalaria striata</name>
    <dbReference type="NCBI Taxonomy" id="3830"/>
    <lineage>
        <taxon>Eukaryota</taxon>
        <taxon>Viridiplantae</taxon>
        <taxon>Streptophyta</taxon>
        <taxon>Embryophyta</taxon>
        <taxon>Tracheophyta</taxon>
        <taxon>Spermatophyta</taxon>
        <taxon>Magnoliopsida</taxon>
        <taxon>eudicotyledons</taxon>
        <taxon>Gunneridae</taxon>
        <taxon>Pentapetalae</taxon>
        <taxon>rosids</taxon>
        <taxon>fabids</taxon>
        <taxon>Fabales</taxon>
        <taxon>Fabaceae</taxon>
        <taxon>Papilionoideae</taxon>
        <taxon>50 kb inversion clade</taxon>
        <taxon>genistoids sensu lato</taxon>
        <taxon>core genistoids</taxon>
        <taxon>Crotalarieae</taxon>
        <taxon>Crotalaria</taxon>
    </lineage>
</organism>
<comment type="function">
    <text evidence="3">Might act as an E3 ubiquitin-protein ligase, or as part of E3 complex, which accepts ubiquitin from specific E2 ubiquitin-conjugating enzymes and then transfers it to substrates.</text>
</comment>
<evidence type="ECO:0000256" key="2">
    <source>
        <dbReference type="ARBA" id="ARBA00001947"/>
    </source>
</evidence>
<dbReference type="GO" id="GO:0061630">
    <property type="term" value="F:ubiquitin protein ligase activity"/>
    <property type="evidence" value="ECO:0007669"/>
    <property type="project" value="UniProtKB-EC"/>
</dbReference>
<evidence type="ECO:0000256" key="7">
    <source>
        <dbReference type="ARBA" id="ARBA00022679"/>
    </source>
</evidence>
<dbReference type="InterPro" id="IPR048962">
    <property type="entry name" value="ARIH1-like_UBL"/>
</dbReference>
<comment type="cofactor">
    <cofactor evidence="2">
        <name>Zn(2+)</name>
        <dbReference type="ChEBI" id="CHEBI:29105"/>
    </cofactor>
</comment>
<dbReference type="InterPro" id="IPR044066">
    <property type="entry name" value="TRIAD_supradom"/>
</dbReference>
<keyword evidence="11" id="KW-0833">Ubl conjugation pathway</keyword>
<dbReference type="Pfam" id="PF01485">
    <property type="entry name" value="IBR"/>
    <property type="match status" value="1"/>
</dbReference>
<dbReference type="Pfam" id="PF22605">
    <property type="entry name" value="IBR_2"/>
    <property type="match status" value="1"/>
</dbReference>
<feature type="domain" description="RING-type" evidence="14">
    <location>
        <begin position="125"/>
        <end position="172"/>
    </location>
</feature>
<proteinExistence type="inferred from homology"/>
<dbReference type="PROSITE" id="PS50089">
    <property type="entry name" value="ZF_RING_2"/>
    <property type="match status" value="1"/>
</dbReference>
<dbReference type="GO" id="GO:0008270">
    <property type="term" value="F:zinc ion binding"/>
    <property type="evidence" value="ECO:0007669"/>
    <property type="project" value="UniProtKB-KW"/>
</dbReference>
<reference evidence="16 17" key="1">
    <citation type="submission" date="2024-01" db="EMBL/GenBank/DDBJ databases">
        <title>The genomes of 5 underutilized Papilionoideae crops provide insights into root nodulation and disease resistanc.</title>
        <authorList>
            <person name="Yuan L."/>
        </authorList>
    </citation>
    <scope>NUCLEOTIDE SEQUENCE [LARGE SCALE GENOMIC DNA]</scope>
    <source>
        <strain evidence="16">ZHUSHIDOU_FW_LH</strain>
        <tissue evidence="16">Leaf</tissue>
    </source>
</reference>
<dbReference type="Pfam" id="PF21235">
    <property type="entry name" value="UBA_ARI1"/>
    <property type="match status" value="1"/>
</dbReference>
<evidence type="ECO:0000256" key="5">
    <source>
        <dbReference type="ARBA" id="ARBA00005884"/>
    </source>
</evidence>
<keyword evidence="9" id="KW-0677">Repeat</keyword>
<dbReference type="PROSITE" id="PS51873">
    <property type="entry name" value="TRIAD"/>
    <property type="match status" value="1"/>
</dbReference>
<dbReference type="FunFam" id="3.30.40.10:FF:000019">
    <property type="entry name" value="RBR-type E3 ubiquitin transferase"/>
    <property type="match status" value="1"/>
</dbReference>
<dbReference type="InterPro" id="IPR001841">
    <property type="entry name" value="Znf_RING"/>
</dbReference>
<evidence type="ECO:0000313" key="17">
    <source>
        <dbReference type="Proteomes" id="UP001372338"/>
    </source>
</evidence>
<comment type="catalytic activity">
    <reaction evidence="1">
        <text>[E2 ubiquitin-conjugating enzyme]-S-ubiquitinyl-L-cysteine + [acceptor protein]-L-lysine = [E2 ubiquitin-conjugating enzyme]-L-cysteine + [acceptor protein]-N(6)-ubiquitinyl-L-lysine.</text>
        <dbReference type="EC" id="2.3.2.31"/>
    </reaction>
</comment>
<dbReference type="EC" id="2.3.2.31" evidence="6"/>
<evidence type="ECO:0000256" key="12">
    <source>
        <dbReference type="ARBA" id="ARBA00022833"/>
    </source>
</evidence>
<comment type="caution">
    <text evidence="16">The sequence shown here is derived from an EMBL/GenBank/DDBJ whole genome shotgun (WGS) entry which is preliminary data.</text>
</comment>
<feature type="domain" description="RING-type" evidence="15">
    <location>
        <begin position="121"/>
        <end position="329"/>
    </location>
</feature>
<dbReference type="Gene3D" id="1.20.120.1750">
    <property type="match status" value="1"/>
</dbReference>
<evidence type="ECO:0000256" key="9">
    <source>
        <dbReference type="ARBA" id="ARBA00022737"/>
    </source>
</evidence>
<evidence type="ECO:0000256" key="4">
    <source>
        <dbReference type="ARBA" id="ARBA00004906"/>
    </source>
</evidence>
<gene>
    <name evidence="16" type="ORF">RIF29_34337</name>
</gene>
<evidence type="ECO:0000256" key="8">
    <source>
        <dbReference type="ARBA" id="ARBA00022723"/>
    </source>
</evidence>
<keyword evidence="7" id="KW-0808">Transferase</keyword>
<dbReference type="CDD" id="cd20346">
    <property type="entry name" value="BRcat_RBR_ANKIB1"/>
    <property type="match status" value="1"/>
</dbReference>
<sequence>MDSQLIDAATDDKVDEFDEDEIFSIMDNVEEKVKDDAEKFKITPISNFNILNEYGISRLQEADITNVSNVLSISRVVACLLLVHFDWSVTKVHEAWFDCEEKVRKAVGLIKEPQVCFLDFKILDCDICFESFTCNMMKSLGCGHPYCINCWKDFIDTKINEGPDKCLALKCPHPSCTAAVDGDMIHQFASEPNRNKYDQFLLRSYVEKNKNMKWCPGPNCEFAIVFQPNGVNKKLDVACLCRYSFCWNCGEDAHSPVDCEMVSHWLKKVSESKNINWILKYAKQCPKCKIPIEKNEGYMHMRCRCGFQFCWFCLRDWFQCDSESCAGYLDRQPENFQEKIIEGTKRKEAREYIDKYTHYYERWVTNELSRKKASENLEANHVECLSALLGKHESNFEFLNEAWLQVVESRRLLKWAYVYGYYLPENEKAKIEFFEYTQGEAEAVLERFHHYLETKLHKFLTGEALDQFEDFYLKLIEMTVTTRNYFDNLVRALENGLADVEARSYSGIKRRFSEM</sequence>
<dbReference type="InterPro" id="IPR013083">
    <property type="entry name" value="Znf_RING/FYVE/PHD"/>
</dbReference>
<dbReference type="SUPFAM" id="SSF57850">
    <property type="entry name" value="RING/U-box"/>
    <property type="match status" value="3"/>
</dbReference>
<evidence type="ECO:0000256" key="10">
    <source>
        <dbReference type="ARBA" id="ARBA00022771"/>
    </source>
</evidence>
<dbReference type="InterPro" id="IPR002867">
    <property type="entry name" value="IBR_dom"/>
</dbReference>
<dbReference type="Gene3D" id="3.30.40.10">
    <property type="entry name" value="Zinc/RING finger domain, C3HC4 (zinc finger)"/>
    <property type="match status" value="1"/>
</dbReference>
<evidence type="ECO:0000256" key="6">
    <source>
        <dbReference type="ARBA" id="ARBA00012251"/>
    </source>
</evidence>